<organism evidence="2 3">
    <name type="scientific">Candidatus Yanofskybacteria bacterium RIFCSPHIGHO2_12_FULL_45_19b</name>
    <dbReference type="NCBI Taxonomy" id="1802689"/>
    <lineage>
        <taxon>Bacteria</taxon>
        <taxon>Candidatus Yanofskyibacteriota</taxon>
    </lineage>
</organism>
<comment type="caution">
    <text evidence="2">The sequence shown here is derived from an EMBL/GenBank/DDBJ whole genome shotgun (WGS) entry which is preliminary data.</text>
</comment>
<keyword evidence="1" id="KW-0472">Membrane</keyword>
<gene>
    <name evidence="2" type="ORF">A3F25_00080</name>
</gene>
<feature type="transmembrane region" description="Helical" evidence="1">
    <location>
        <begin position="9"/>
        <end position="27"/>
    </location>
</feature>
<sequence length="178" mass="21069">MRQKSFPPIYLFSLAFFLLERALLPVWGWQLHISLAMVFLLVAWLVEVGRLGNAPVAELWNRRLLPQCLLIMFFDLWSGGYWGSGLAAWLVTLALFALWRAWLLNNSGRWWYSVILSGVLYNFYRLLQIVLDWLIKRPDYLSRYWPELLSWQSQLEIFGFVLVSLLLVFYVQKKIPHS</sequence>
<dbReference type="Proteomes" id="UP000177478">
    <property type="component" value="Unassembled WGS sequence"/>
</dbReference>
<evidence type="ECO:0000313" key="2">
    <source>
        <dbReference type="EMBL" id="OGN18874.1"/>
    </source>
</evidence>
<keyword evidence="1" id="KW-1133">Transmembrane helix</keyword>
<feature type="transmembrane region" description="Helical" evidence="1">
    <location>
        <begin position="110"/>
        <end position="131"/>
    </location>
</feature>
<name>A0A1F8G0I4_9BACT</name>
<dbReference type="STRING" id="1802689.A3F25_00080"/>
<proteinExistence type="predicted"/>
<protein>
    <submittedName>
        <fullName evidence="2">Uncharacterized protein</fullName>
    </submittedName>
</protein>
<dbReference type="AlphaFoldDB" id="A0A1F8G0I4"/>
<evidence type="ECO:0000313" key="3">
    <source>
        <dbReference type="Proteomes" id="UP000177478"/>
    </source>
</evidence>
<keyword evidence="1" id="KW-0812">Transmembrane</keyword>
<reference evidence="2 3" key="1">
    <citation type="journal article" date="2016" name="Nat. Commun.">
        <title>Thousands of microbial genomes shed light on interconnected biogeochemical processes in an aquifer system.</title>
        <authorList>
            <person name="Anantharaman K."/>
            <person name="Brown C.T."/>
            <person name="Hug L.A."/>
            <person name="Sharon I."/>
            <person name="Castelle C.J."/>
            <person name="Probst A.J."/>
            <person name="Thomas B.C."/>
            <person name="Singh A."/>
            <person name="Wilkins M.J."/>
            <person name="Karaoz U."/>
            <person name="Brodie E.L."/>
            <person name="Williams K.H."/>
            <person name="Hubbard S.S."/>
            <person name="Banfield J.F."/>
        </authorList>
    </citation>
    <scope>NUCLEOTIDE SEQUENCE [LARGE SCALE GENOMIC DNA]</scope>
</reference>
<accession>A0A1F8G0I4</accession>
<feature type="transmembrane region" description="Helical" evidence="1">
    <location>
        <begin position="151"/>
        <end position="171"/>
    </location>
</feature>
<dbReference type="EMBL" id="MGKD01000027">
    <property type="protein sequence ID" value="OGN18874.1"/>
    <property type="molecule type" value="Genomic_DNA"/>
</dbReference>
<feature type="transmembrane region" description="Helical" evidence="1">
    <location>
        <begin position="86"/>
        <end position="103"/>
    </location>
</feature>
<evidence type="ECO:0000256" key="1">
    <source>
        <dbReference type="SAM" id="Phobius"/>
    </source>
</evidence>